<dbReference type="Proteomes" id="UP001229862">
    <property type="component" value="Chromosome"/>
</dbReference>
<evidence type="ECO:0000313" key="3">
    <source>
        <dbReference type="EMBL" id="MDQ5769567.1"/>
    </source>
</evidence>
<dbReference type="RefSeq" id="WP_308135417.1">
    <property type="nucleotide sequence ID" value="NZ_CP133197.1"/>
</dbReference>
<evidence type="ECO:0000256" key="1">
    <source>
        <dbReference type="SAM" id="Coils"/>
    </source>
</evidence>
<proteinExistence type="predicted"/>
<dbReference type="EMBL" id="CP133217">
    <property type="protein sequence ID" value="WML87150.1"/>
    <property type="molecule type" value="Genomic_DNA"/>
</dbReference>
<feature type="domain" description="Arc-like DNA binding" evidence="2">
    <location>
        <begin position="11"/>
        <end position="43"/>
    </location>
</feature>
<dbReference type="GO" id="GO:0003677">
    <property type="term" value="F:DNA binding"/>
    <property type="evidence" value="ECO:0007669"/>
    <property type="project" value="UniProtKB-KW"/>
</dbReference>
<sequence>MNNERVKPYPVRLEPELSQWVKERAKDNDRSINAEINRLIKQAREAEKQAYMP</sequence>
<dbReference type="Pfam" id="PF03869">
    <property type="entry name" value="Arc"/>
    <property type="match status" value="1"/>
</dbReference>
<protein>
    <submittedName>
        <fullName evidence="4">Arc family DNA-binding protein</fullName>
    </submittedName>
</protein>
<dbReference type="AlphaFoldDB" id="A0AA51MNG9"/>
<evidence type="ECO:0000313" key="5">
    <source>
        <dbReference type="Proteomes" id="UP001223336"/>
    </source>
</evidence>
<keyword evidence="1" id="KW-0175">Coiled coil</keyword>
<dbReference type="InterPro" id="IPR005569">
    <property type="entry name" value="Arc_DNA-bd_dom"/>
</dbReference>
<dbReference type="Gene3D" id="1.10.1220.10">
    <property type="entry name" value="Met repressor-like"/>
    <property type="match status" value="1"/>
</dbReference>
<keyword evidence="4" id="KW-0238">DNA-binding</keyword>
<dbReference type="EMBL" id="JAVFKN010000018">
    <property type="protein sequence ID" value="MDQ5769567.1"/>
    <property type="molecule type" value="Genomic_DNA"/>
</dbReference>
<evidence type="ECO:0000259" key="2">
    <source>
        <dbReference type="Pfam" id="PF03869"/>
    </source>
</evidence>
<dbReference type="InterPro" id="IPR010985">
    <property type="entry name" value="Ribbon_hlx_hlx"/>
</dbReference>
<dbReference type="GO" id="GO:0006355">
    <property type="term" value="P:regulation of DNA-templated transcription"/>
    <property type="evidence" value="ECO:0007669"/>
    <property type="project" value="InterPro"/>
</dbReference>
<dbReference type="SUPFAM" id="SSF47598">
    <property type="entry name" value="Ribbon-helix-helix"/>
    <property type="match status" value="1"/>
</dbReference>
<evidence type="ECO:0000313" key="4">
    <source>
        <dbReference type="EMBL" id="WML87150.1"/>
    </source>
</evidence>
<feature type="coiled-coil region" evidence="1">
    <location>
        <begin position="22"/>
        <end position="49"/>
    </location>
</feature>
<gene>
    <name evidence="3" type="ORF">RCC75_13580</name>
    <name evidence="4" type="ORF">RCG00_02055</name>
</gene>
<keyword evidence="5" id="KW-1185">Reference proteome</keyword>
<name>A0AA51MNG9_9GAMM</name>
<accession>A0AA51MNG9</accession>
<dbReference type="InterPro" id="IPR013321">
    <property type="entry name" value="Arc_rbn_hlx_hlx"/>
</dbReference>
<reference evidence="4 5" key="1">
    <citation type="submission" date="2023-08" db="EMBL/GenBank/DDBJ databases">
        <title>New molecular markers tilS and rpoB for phylogenetic and monitoring studies of the genus Thiothrix biodiversity.</title>
        <authorList>
            <person name="Ravin N.V."/>
            <person name="Smolyakov D."/>
            <person name="Markov N.D."/>
            <person name="Beletsky A.V."/>
            <person name="Mardanov A.V."/>
            <person name="Rudenko T.S."/>
            <person name="Grabovich M.Y."/>
        </authorList>
    </citation>
    <scope>NUCLEOTIDE SEQUENCE</scope>
    <source>
        <strain evidence="4">DNT52</strain>
        <strain evidence="3 5">H33</strain>
    </source>
</reference>
<organism evidence="4">
    <name type="scientific">Thiothrix subterranea</name>
    <dbReference type="NCBI Taxonomy" id="2735563"/>
    <lineage>
        <taxon>Bacteria</taxon>
        <taxon>Pseudomonadati</taxon>
        <taxon>Pseudomonadota</taxon>
        <taxon>Gammaproteobacteria</taxon>
        <taxon>Thiotrichales</taxon>
        <taxon>Thiotrichaceae</taxon>
        <taxon>Thiothrix</taxon>
    </lineage>
</organism>
<dbReference type="Proteomes" id="UP001223336">
    <property type="component" value="Unassembled WGS sequence"/>
</dbReference>